<organism evidence="3">
    <name type="scientific">Tetraselmis sp. GSL018</name>
    <dbReference type="NCBI Taxonomy" id="582737"/>
    <lineage>
        <taxon>Eukaryota</taxon>
        <taxon>Viridiplantae</taxon>
        <taxon>Chlorophyta</taxon>
        <taxon>core chlorophytes</taxon>
        <taxon>Chlorodendrophyceae</taxon>
        <taxon>Chlorodendrales</taxon>
        <taxon>Chlorodendraceae</taxon>
        <taxon>Tetraselmis</taxon>
    </lineage>
</organism>
<keyword evidence="1" id="KW-0479">Metal-binding</keyword>
<feature type="non-terminal residue" evidence="3">
    <location>
        <position position="1"/>
    </location>
</feature>
<protein>
    <recommendedName>
        <fullName evidence="2">SWIM-type domain-containing protein</fullName>
    </recommendedName>
</protein>
<accession>A0A061R9G4</accession>
<feature type="domain" description="SWIM-type" evidence="2">
    <location>
        <begin position="10"/>
        <end position="47"/>
    </location>
</feature>
<evidence type="ECO:0000256" key="1">
    <source>
        <dbReference type="PROSITE-ProRule" id="PRU00325"/>
    </source>
</evidence>
<dbReference type="PANTHER" id="PTHR28498">
    <property type="entry name" value="ZINC FINGER SWIM DOMAIN-CONTAINING PROTEIN 7"/>
    <property type="match status" value="1"/>
</dbReference>
<dbReference type="PANTHER" id="PTHR28498:SF1">
    <property type="entry name" value="ZINC FINGER SWIM DOMAIN-CONTAINING PROTEIN 7"/>
    <property type="match status" value="1"/>
</dbReference>
<name>A0A061R9G4_9CHLO</name>
<evidence type="ECO:0000259" key="2">
    <source>
        <dbReference type="PROSITE" id="PS50966"/>
    </source>
</evidence>
<reference evidence="3" key="1">
    <citation type="submission" date="2014-05" db="EMBL/GenBank/DDBJ databases">
        <title>The transcriptome of the halophilic microalga Tetraselmis sp. GSL018 isolated from the Great Salt Lake, Utah.</title>
        <authorList>
            <person name="Jinkerson R.E."/>
            <person name="D'Adamo S."/>
            <person name="Posewitz M.C."/>
        </authorList>
    </citation>
    <scope>NUCLEOTIDE SEQUENCE</scope>
    <source>
        <strain evidence="3">GSL018</strain>
    </source>
</reference>
<dbReference type="EMBL" id="GBEZ01019082">
    <property type="protein sequence ID" value="JAC67424.1"/>
    <property type="molecule type" value="Transcribed_RNA"/>
</dbReference>
<dbReference type="GO" id="GO:0000724">
    <property type="term" value="P:double-strand break repair via homologous recombination"/>
    <property type="evidence" value="ECO:0007669"/>
    <property type="project" value="TreeGrafter"/>
</dbReference>
<dbReference type="PROSITE" id="PS50966">
    <property type="entry name" value="ZF_SWIM"/>
    <property type="match status" value="1"/>
</dbReference>
<proteinExistence type="predicted"/>
<evidence type="ECO:0000313" key="3">
    <source>
        <dbReference type="EMBL" id="JAC67424.1"/>
    </source>
</evidence>
<dbReference type="InterPro" id="IPR007527">
    <property type="entry name" value="Znf_SWIM"/>
</dbReference>
<gene>
    <name evidence="3" type="ORF">TSPGSL018_11205</name>
</gene>
<dbReference type="AlphaFoldDB" id="A0A061R9G4"/>
<sequence>VQGRSATDQYLVLPSRYCSCQAFFFEAVSKGDATHCKHMLAARFAEAVGALRTTEVADEELARVLIDLCAEEE</sequence>
<dbReference type="GO" id="GO:0008270">
    <property type="term" value="F:zinc ion binding"/>
    <property type="evidence" value="ECO:0007669"/>
    <property type="project" value="UniProtKB-KW"/>
</dbReference>
<keyword evidence="1" id="KW-0862">Zinc</keyword>
<keyword evidence="1" id="KW-0863">Zinc-finger</keyword>
<dbReference type="GO" id="GO:0097196">
    <property type="term" value="C:Shu complex"/>
    <property type="evidence" value="ECO:0007669"/>
    <property type="project" value="TreeGrafter"/>
</dbReference>